<evidence type="ECO:0000313" key="5">
    <source>
        <dbReference type="Proteomes" id="UP000176339"/>
    </source>
</evidence>
<dbReference type="Pfam" id="PF13439">
    <property type="entry name" value="Glyco_transf_4"/>
    <property type="match status" value="1"/>
</dbReference>
<evidence type="ECO:0000259" key="2">
    <source>
        <dbReference type="Pfam" id="PF00534"/>
    </source>
</evidence>
<dbReference type="Gene3D" id="3.40.50.2000">
    <property type="entry name" value="Glycogen Phosphorylase B"/>
    <property type="match status" value="2"/>
</dbReference>
<dbReference type="GO" id="GO:0016757">
    <property type="term" value="F:glycosyltransferase activity"/>
    <property type="evidence" value="ECO:0007669"/>
    <property type="project" value="InterPro"/>
</dbReference>
<evidence type="ECO:0000256" key="1">
    <source>
        <dbReference type="ARBA" id="ARBA00022679"/>
    </source>
</evidence>
<feature type="domain" description="Glycosyl transferase family 1" evidence="2">
    <location>
        <begin position="188"/>
        <end position="343"/>
    </location>
</feature>
<dbReference type="SUPFAM" id="SSF53756">
    <property type="entry name" value="UDP-Glycosyltransferase/glycogen phosphorylase"/>
    <property type="match status" value="1"/>
</dbReference>
<dbReference type="CDD" id="cd03809">
    <property type="entry name" value="GT4_MtfB-like"/>
    <property type="match status" value="1"/>
</dbReference>
<dbReference type="GO" id="GO:0009103">
    <property type="term" value="P:lipopolysaccharide biosynthetic process"/>
    <property type="evidence" value="ECO:0007669"/>
    <property type="project" value="TreeGrafter"/>
</dbReference>
<dbReference type="Proteomes" id="UP000176339">
    <property type="component" value="Unassembled WGS sequence"/>
</dbReference>
<dbReference type="PANTHER" id="PTHR46401:SF2">
    <property type="entry name" value="GLYCOSYLTRANSFERASE WBBK-RELATED"/>
    <property type="match status" value="1"/>
</dbReference>
<dbReference type="InterPro" id="IPR028098">
    <property type="entry name" value="Glyco_trans_4-like_N"/>
</dbReference>
<dbReference type="PANTHER" id="PTHR46401">
    <property type="entry name" value="GLYCOSYLTRANSFERASE WBBK-RELATED"/>
    <property type="match status" value="1"/>
</dbReference>
<dbReference type="AlphaFoldDB" id="A0A1F5P2X4"/>
<feature type="domain" description="Glycosyltransferase subfamily 4-like N-terminal" evidence="3">
    <location>
        <begin position="15"/>
        <end position="168"/>
    </location>
</feature>
<dbReference type="InterPro" id="IPR001296">
    <property type="entry name" value="Glyco_trans_1"/>
</dbReference>
<keyword evidence="1" id="KW-0808">Transferase</keyword>
<gene>
    <name evidence="4" type="ORF">A2846_02495</name>
</gene>
<accession>A0A1F5P2X4</accession>
<evidence type="ECO:0008006" key="6">
    <source>
        <dbReference type="Google" id="ProtNLM"/>
    </source>
</evidence>
<proteinExistence type="predicted"/>
<organism evidence="4 5">
    <name type="scientific">Candidatus Doudnabacteria bacterium RIFCSPHIGHO2_01_FULL_49_9</name>
    <dbReference type="NCBI Taxonomy" id="1817827"/>
    <lineage>
        <taxon>Bacteria</taxon>
        <taxon>Candidatus Doudnaibacteriota</taxon>
    </lineage>
</organism>
<reference evidence="4 5" key="1">
    <citation type="journal article" date="2016" name="Nat. Commun.">
        <title>Thousands of microbial genomes shed light on interconnected biogeochemical processes in an aquifer system.</title>
        <authorList>
            <person name="Anantharaman K."/>
            <person name="Brown C.T."/>
            <person name="Hug L.A."/>
            <person name="Sharon I."/>
            <person name="Castelle C.J."/>
            <person name="Probst A.J."/>
            <person name="Thomas B.C."/>
            <person name="Singh A."/>
            <person name="Wilkins M.J."/>
            <person name="Karaoz U."/>
            <person name="Brodie E.L."/>
            <person name="Williams K.H."/>
            <person name="Hubbard S.S."/>
            <person name="Banfield J.F."/>
        </authorList>
    </citation>
    <scope>NUCLEOTIDE SEQUENCE [LARGE SCALE GENOMIC DNA]</scope>
</reference>
<dbReference type="Pfam" id="PF00534">
    <property type="entry name" value="Glycos_transf_1"/>
    <property type="match status" value="1"/>
</dbReference>
<comment type="caution">
    <text evidence="4">The sequence shown here is derived from an EMBL/GenBank/DDBJ whole genome shotgun (WGS) entry which is preliminary data.</text>
</comment>
<evidence type="ECO:0000259" key="3">
    <source>
        <dbReference type="Pfam" id="PF13439"/>
    </source>
</evidence>
<evidence type="ECO:0000313" key="4">
    <source>
        <dbReference type="EMBL" id="OGE84204.1"/>
    </source>
</evidence>
<name>A0A1F5P2X4_9BACT</name>
<sequence>MRIGIDCRMAGTGEGIARYLEELVANLALIDFENDYFLLVNTGANVKFKNQNEKFKTIPVKSRYYSFMEQTYFIWELWRLKLDLMHFPNFNAPIFYPGRFVVTIHDIIHHRYPGRKKARIFHRLAYRVTIWAAIKRAAVVVAVSEATRQDIIKVFREKPEKIKVIYEGAGLSTRSSGVAEPVLARHNITKPFLLFVGVWRQYKNLPRLAAAFDIVRGKYQIDAQLVLVGKVDDFYPEIKTEVMSIRHADDIRALGFVTETDLGALYRSAKIFVLPSLMEGFGLIGVEAQAAGASVAASDIPVLHEVLGNGAVFFDPASAEDMAEKIAEIWQNNAHRQALEQAALQNAGRFDWQNTARETLNVYNKVIL</sequence>
<protein>
    <recommendedName>
        <fullName evidence="6">Glycosyl transferase family 1 domain-containing protein</fullName>
    </recommendedName>
</protein>
<dbReference type="EMBL" id="MFEN01000022">
    <property type="protein sequence ID" value="OGE84204.1"/>
    <property type="molecule type" value="Genomic_DNA"/>
</dbReference>